<organism evidence="10 11">
    <name type="scientific">Mycena citricolor</name>
    <dbReference type="NCBI Taxonomy" id="2018698"/>
    <lineage>
        <taxon>Eukaryota</taxon>
        <taxon>Fungi</taxon>
        <taxon>Dikarya</taxon>
        <taxon>Basidiomycota</taxon>
        <taxon>Agaricomycotina</taxon>
        <taxon>Agaricomycetes</taxon>
        <taxon>Agaricomycetidae</taxon>
        <taxon>Agaricales</taxon>
        <taxon>Marasmiineae</taxon>
        <taxon>Mycenaceae</taxon>
        <taxon>Mycena</taxon>
    </lineage>
</organism>
<evidence type="ECO:0000313" key="10">
    <source>
        <dbReference type="EMBL" id="CAK5265265.1"/>
    </source>
</evidence>
<comment type="caution">
    <text evidence="10">The sequence shown here is derived from an EMBL/GenBank/DDBJ whole genome shotgun (WGS) entry which is preliminary data.</text>
</comment>
<dbReference type="EMBL" id="CAVNYO010000083">
    <property type="protein sequence ID" value="CAK5265265.1"/>
    <property type="molecule type" value="Genomic_DNA"/>
</dbReference>
<evidence type="ECO:0000256" key="8">
    <source>
        <dbReference type="SAM" id="MobiDB-lite"/>
    </source>
</evidence>
<dbReference type="PANTHER" id="PTHR12716:SF8">
    <property type="entry name" value="TRANSCRIPTION INITIATION FACTOR IIE SUBUNIT BETA"/>
    <property type="match status" value="1"/>
</dbReference>
<accession>A0AAD2GZA2</accession>
<comment type="subunit">
    <text evidence="7">Tetramer of two alpha and two beta chains.</text>
</comment>
<name>A0AAD2GZA2_9AGAR</name>
<evidence type="ECO:0000256" key="3">
    <source>
        <dbReference type="ARBA" id="ARBA00023125"/>
    </source>
</evidence>
<proteinExistence type="inferred from homology"/>
<gene>
    <name evidence="10" type="ORF">MYCIT1_LOCUS6098</name>
</gene>
<comment type="function">
    <text evidence="6 7">Recruits TFIIH to the initiation complex and stimulates the RNA polymerase II C-terminal domain kinase and DNA-dependent ATPase activities of TFIIH. Both TFIIH and TFIIE are required for promoter clearance by RNA polymerase.</text>
</comment>
<dbReference type="Proteomes" id="UP001295794">
    <property type="component" value="Unassembled WGS sequence"/>
</dbReference>
<sequence>MAELRTWWDSNAYDVIDGHNMLAQDAASFKNTLKRQDFTSWHSKSSKSAKDAPASDPPVDDNTADPDYVPEPTKKKARPKSNVVWSQPADTGTGNNVNTQLVYAVDYLKSTPNPSRLEDIALITGTPLLEDSVLLEKFKSHDRIEYNAKTDLYSYKHEFTFRNKAALLTEIQRATKNGRGIHVKTLKEVWKEAPQAVEELEQEGEVLVTRTVKDGQLRMVFWNEIKPTEESGGMPVEKGGLKLPDDVELRRDLSKEGLQLTAAAQAPIRAPTTKKKGKRGGAPRQRQVRLTNTHLAGDIDLTRDFVPPGK</sequence>
<keyword evidence="3 7" id="KW-0238">DNA-binding</keyword>
<evidence type="ECO:0000256" key="2">
    <source>
        <dbReference type="ARBA" id="ARBA00023015"/>
    </source>
</evidence>
<evidence type="ECO:0000256" key="7">
    <source>
        <dbReference type="PIRNR" id="PIRNR016398"/>
    </source>
</evidence>
<feature type="region of interest" description="Disordered" evidence="8">
    <location>
        <begin position="262"/>
        <end position="288"/>
    </location>
</feature>
<evidence type="ECO:0000256" key="4">
    <source>
        <dbReference type="ARBA" id="ARBA00023163"/>
    </source>
</evidence>
<dbReference type="InterPro" id="IPR040501">
    <property type="entry name" value="TFA2_Winged_2"/>
</dbReference>
<feature type="region of interest" description="Disordered" evidence="8">
    <location>
        <begin position="40"/>
        <end position="96"/>
    </location>
</feature>
<dbReference type="GO" id="GO:0005673">
    <property type="term" value="C:transcription factor TFIIE complex"/>
    <property type="evidence" value="ECO:0007669"/>
    <property type="project" value="UniProtKB-UniRule"/>
</dbReference>
<comment type="subcellular location">
    <subcellularLocation>
        <location evidence="1 7">Nucleus</location>
    </subcellularLocation>
</comment>
<dbReference type="GO" id="GO:0001097">
    <property type="term" value="F:TFIIH-class transcription factor complex binding"/>
    <property type="evidence" value="ECO:0007669"/>
    <property type="project" value="TreeGrafter"/>
</dbReference>
<protein>
    <recommendedName>
        <fullName evidence="7">Transcription initiation factor IIE subunit beta</fullName>
    </recommendedName>
</protein>
<dbReference type="InterPro" id="IPR016656">
    <property type="entry name" value="TFIIE-bsu"/>
</dbReference>
<evidence type="ECO:0000313" key="11">
    <source>
        <dbReference type="Proteomes" id="UP001295794"/>
    </source>
</evidence>
<keyword evidence="5 7" id="KW-0539">Nucleus</keyword>
<dbReference type="AlphaFoldDB" id="A0AAD2GZA2"/>
<dbReference type="PIRSF" id="PIRSF016398">
    <property type="entry name" value="TFIIE-beta"/>
    <property type="match status" value="1"/>
</dbReference>
<comment type="similarity">
    <text evidence="7">Belongs to the TFIIE beta subunit family.</text>
</comment>
<dbReference type="InterPro" id="IPR003166">
    <property type="entry name" value="TFIIE_bsu_DNA-bd"/>
</dbReference>
<dbReference type="GO" id="GO:0003677">
    <property type="term" value="F:DNA binding"/>
    <property type="evidence" value="ECO:0007669"/>
    <property type="project" value="UniProtKB-UniRule"/>
</dbReference>
<dbReference type="PANTHER" id="PTHR12716">
    <property type="entry name" value="TRANSCRIPTION INITIATION FACTOR IIE, BETA SUBUNIT"/>
    <property type="match status" value="1"/>
</dbReference>
<keyword evidence="2 7" id="KW-0805">Transcription regulation</keyword>
<dbReference type="Pfam" id="PF02186">
    <property type="entry name" value="TFIIE_beta"/>
    <property type="match status" value="1"/>
</dbReference>
<feature type="compositionally biased region" description="Polar residues" evidence="8">
    <location>
        <begin position="83"/>
        <end position="96"/>
    </location>
</feature>
<feature type="domain" description="TFIIE beta" evidence="9">
    <location>
        <begin position="85"/>
        <end position="162"/>
    </location>
</feature>
<feature type="compositionally biased region" description="Basic residues" evidence="8">
    <location>
        <begin position="272"/>
        <end position="281"/>
    </location>
</feature>
<keyword evidence="4 7" id="KW-0804">Transcription</keyword>
<keyword evidence="11" id="KW-1185">Reference proteome</keyword>
<dbReference type="Pfam" id="PF18121">
    <property type="entry name" value="TFA2_Winged_2"/>
    <property type="match status" value="1"/>
</dbReference>
<evidence type="ECO:0000256" key="1">
    <source>
        <dbReference type="ARBA" id="ARBA00004123"/>
    </source>
</evidence>
<evidence type="ECO:0000259" key="9">
    <source>
        <dbReference type="PROSITE" id="PS51351"/>
    </source>
</evidence>
<evidence type="ECO:0000256" key="5">
    <source>
        <dbReference type="ARBA" id="ARBA00023242"/>
    </source>
</evidence>
<evidence type="ECO:0000256" key="6">
    <source>
        <dbReference type="ARBA" id="ARBA00025581"/>
    </source>
</evidence>
<reference evidence="10" key="1">
    <citation type="submission" date="2023-11" db="EMBL/GenBank/DDBJ databases">
        <authorList>
            <person name="De Vega J J."/>
            <person name="De Vega J J."/>
        </authorList>
    </citation>
    <scope>NUCLEOTIDE SEQUENCE</scope>
</reference>
<dbReference type="PROSITE" id="PS51351">
    <property type="entry name" value="TFIIE_BETA_C"/>
    <property type="match status" value="1"/>
</dbReference>
<dbReference type="GO" id="GO:0006367">
    <property type="term" value="P:transcription initiation at RNA polymerase II promoter"/>
    <property type="evidence" value="ECO:0007669"/>
    <property type="project" value="UniProtKB-UniRule"/>
</dbReference>